<keyword evidence="2" id="KW-0808">Transferase</keyword>
<dbReference type="InterPro" id="IPR011009">
    <property type="entry name" value="Kinase-like_dom_sf"/>
</dbReference>
<dbReference type="GO" id="GO:0016740">
    <property type="term" value="F:transferase activity"/>
    <property type="evidence" value="ECO:0007669"/>
    <property type="project" value="UniProtKB-KW"/>
</dbReference>
<dbReference type="Gene3D" id="3.90.1200.10">
    <property type="match status" value="1"/>
</dbReference>
<dbReference type="PANTHER" id="PTHR21310">
    <property type="entry name" value="AMINOGLYCOSIDE PHOSPHOTRANSFERASE-RELATED-RELATED"/>
    <property type="match status" value="1"/>
</dbReference>
<dbReference type="Pfam" id="PF01636">
    <property type="entry name" value="APH"/>
    <property type="match status" value="1"/>
</dbReference>
<protein>
    <submittedName>
        <fullName evidence="2">Phosphotransferase enzyme family protein</fullName>
    </submittedName>
</protein>
<evidence type="ECO:0000259" key="1">
    <source>
        <dbReference type="Pfam" id="PF01636"/>
    </source>
</evidence>
<evidence type="ECO:0000313" key="2">
    <source>
        <dbReference type="EMBL" id="OOQ89873.1"/>
    </source>
</evidence>
<evidence type="ECO:0000313" key="3">
    <source>
        <dbReference type="Proteomes" id="UP000190744"/>
    </source>
</evidence>
<dbReference type="SUPFAM" id="SSF56112">
    <property type="entry name" value="Protein kinase-like (PK-like)"/>
    <property type="match status" value="1"/>
</dbReference>
<dbReference type="PANTHER" id="PTHR21310:SF15">
    <property type="entry name" value="AMINOGLYCOSIDE PHOSPHOTRANSFERASE DOMAIN-CONTAINING PROTEIN"/>
    <property type="match status" value="1"/>
</dbReference>
<dbReference type="InterPro" id="IPR002575">
    <property type="entry name" value="Aminoglycoside_PTrfase"/>
</dbReference>
<comment type="caution">
    <text evidence="2">The sequence shown here is derived from an EMBL/GenBank/DDBJ whole genome shotgun (WGS) entry which is preliminary data.</text>
</comment>
<gene>
    <name evidence="2" type="ORF">PEBR_08048</name>
</gene>
<sequence>MATLKSRHYEFVTSLVVEHFGIQKNDFKIEDMEKAKNNHVYLIRLDRPLTESSPAKSEFSKPYTSEIPAGTSKLVLRISKNNVNLEDSVRIQNEVAFLALARDALSAIDALVTPRVFGWEDELSTSPTPYSWIMEEFIQGDSLSPDEILALDHNTRQSLLYQIARVVKAFQDYRLPKTVSMYGGLKFDDQGEIVNTASTLPCGGPFHSYQQFIREMCTWQLKMSDRSAYLNRWRDIPGLRERLESFLTRGLDKLLDEIPEQKPTLIHADLCLPNLLFDRTSNRLTAVLDFDFAHIGAPISEYLFSFWDLGGLLPGSSDPDPLRNYILKGFPFLEEGVEDKWKLARAWDNALSHVGAKKPLTIEKAGDIADIWWFSQDLCEAYWFIDGFLEKRTPEKLEELKAESASNLEGYLTQWGF</sequence>
<accession>A0A1S9RWG1</accession>
<proteinExistence type="predicted"/>
<dbReference type="EMBL" id="LJBN01000101">
    <property type="protein sequence ID" value="OOQ89873.1"/>
    <property type="molecule type" value="Genomic_DNA"/>
</dbReference>
<dbReference type="InterPro" id="IPR051678">
    <property type="entry name" value="AGP_Transferase"/>
</dbReference>
<dbReference type="AlphaFoldDB" id="A0A1S9RWG1"/>
<reference evidence="3" key="1">
    <citation type="submission" date="2015-09" db="EMBL/GenBank/DDBJ databases">
        <authorList>
            <person name="Fill T.P."/>
            <person name="Baretta J.F."/>
            <person name="de Almeida L.G."/>
            <person name="Rocha M."/>
            <person name="de Souza D.H."/>
            <person name="Malavazi I."/>
            <person name="Cerdeira L.T."/>
            <person name="Hong H."/>
            <person name="Samborskyy M."/>
            <person name="de Vasconcelos A.T."/>
            <person name="Leadlay P."/>
            <person name="Rodrigues-Filho E."/>
        </authorList>
    </citation>
    <scope>NUCLEOTIDE SEQUENCE [LARGE SCALE GENOMIC DNA]</scope>
    <source>
        <strain evidence="3">LaBioMMi 136</strain>
    </source>
</reference>
<organism evidence="2 3">
    <name type="scientific">Penicillium brasilianum</name>
    <dbReference type="NCBI Taxonomy" id="104259"/>
    <lineage>
        <taxon>Eukaryota</taxon>
        <taxon>Fungi</taxon>
        <taxon>Dikarya</taxon>
        <taxon>Ascomycota</taxon>
        <taxon>Pezizomycotina</taxon>
        <taxon>Eurotiomycetes</taxon>
        <taxon>Eurotiomycetidae</taxon>
        <taxon>Eurotiales</taxon>
        <taxon>Aspergillaceae</taxon>
        <taxon>Penicillium</taxon>
    </lineage>
</organism>
<name>A0A1S9RWG1_PENBI</name>
<feature type="domain" description="Aminoglycoside phosphotransferase" evidence="1">
    <location>
        <begin position="72"/>
        <end position="309"/>
    </location>
</feature>
<dbReference type="Proteomes" id="UP000190744">
    <property type="component" value="Unassembled WGS sequence"/>
</dbReference>